<feature type="compositionally biased region" description="Basic and acidic residues" evidence="1">
    <location>
        <begin position="79"/>
        <end position="91"/>
    </location>
</feature>
<dbReference type="Proteomes" id="UP000054776">
    <property type="component" value="Unassembled WGS sequence"/>
</dbReference>
<dbReference type="InParanoid" id="A0A0V1ANC9"/>
<reference evidence="2 3" key="1">
    <citation type="submission" date="2015-01" db="EMBL/GenBank/DDBJ databases">
        <title>Evolution of Trichinella species and genotypes.</title>
        <authorList>
            <person name="Korhonen P.K."/>
            <person name="Edoardo P."/>
            <person name="Giuseppe L.R."/>
            <person name="Gasser R.B."/>
        </authorList>
    </citation>
    <scope>NUCLEOTIDE SEQUENCE [LARGE SCALE GENOMIC DNA]</scope>
    <source>
        <strain evidence="2">ISS3</strain>
    </source>
</reference>
<dbReference type="AlphaFoldDB" id="A0A0V1ANC9"/>
<evidence type="ECO:0000256" key="1">
    <source>
        <dbReference type="SAM" id="MobiDB-lite"/>
    </source>
</evidence>
<dbReference type="EMBL" id="JYDH01000768">
    <property type="protein sequence ID" value="KRY25715.1"/>
    <property type="molecule type" value="Genomic_DNA"/>
</dbReference>
<accession>A0A0V1ANC9</accession>
<keyword evidence="3" id="KW-1185">Reference proteome</keyword>
<protein>
    <submittedName>
        <fullName evidence="2">Uncharacterized protein</fullName>
    </submittedName>
</protein>
<gene>
    <name evidence="2" type="ORF">T01_12130</name>
</gene>
<dbReference type="OrthoDB" id="5939168at2759"/>
<evidence type="ECO:0000313" key="2">
    <source>
        <dbReference type="EMBL" id="KRY25715.1"/>
    </source>
</evidence>
<sequence>MHSSSSSFRSAFGRFRFTASFFDLALPAEAVITSLSRTKKCTDGHKGSDAQVRWSDNTFVRWEVVDCIRLKTRTEGNSRCTQDLKSREKPRQSQRRKIRKGRADHGPRYRSTQLSLQHLDLTIGGELVLVRGIRLVVGCGAIYHIGYQ</sequence>
<proteinExistence type="predicted"/>
<name>A0A0V1ANC9_TRISP</name>
<organism evidence="2 3">
    <name type="scientific">Trichinella spiralis</name>
    <name type="common">Trichina worm</name>
    <dbReference type="NCBI Taxonomy" id="6334"/>
    <lineage>
        <taxon>Eukaryota</taxon>
        <taxon>Metazoa</taxon>
        <taxon>Ecdysozoa</taxon>
        <taxon>Nematoda</taxon>
        <taxon>Enoplea</taxon>
        <taxon>Dorylaimia</taxon>
        <taxon>Trichinellida</taxon>
        <taxon>Trichinellidae</taxon>
        <taxon>Trichinella</taxon>
    </lineage>
</organism>
<evidence type="ECO:0000313" key="3">
    <source>
        <dbReference type="Proteomes" id="UP000054776"/>
    </source>
</evidence>
<comment type="caution">
    <text evidence="2">The sequence shown here is derived from an EMBL/GenBank/DDBJ whole genome shotgun (WGS) entry which is preliminary data.</text>
</comment>
<feature type="region of interest" description="Disordered" evidence="1">
    <location>
        <begin position="79"/>
        <end position="108"/>
    </location>
</feature>